<name>A0A6J4KN51_9ACTN</name>
<dbReference type="Gene3D" id="3.40.50.1240">
    <property type="entry name" value="Phosphoglycerate mutase-like"/>
    <property type="match status" value="1"/>
</dbReference>
<gene>
    <name evidence="1" type="ORF">AVDCRST_MAG61-1625</name>
</gene>
<dbReference type="EMBL" id="CADCTT010000222">
    <property type="protein sequence ID" value="CAA9309718.1"/>
    <property type="molecule type" value="Genomic_DNA"/>
</dbReference>
<proteinExistence type="predicted"/>
<dbReference type="SUPFAM" id="SSF53254">
    <property type="entry name" value="Phosphoglycerate mutase-like"/>
    <property type="match status" value="1"/>
</dbReference>
<organism evidence="1">
    <name type="scientific">uncultured Friedmanniella sp</name>
    <dbReference type="NCBI Taxonomy" id="335381"/>
    <lineage>
        <taxon>Bacteria</taxon>
        <taxon>Bacillati</taxon>
        <taxon>Actinomycetota</taxon>
        <taxon>Actinomycetes</taxon>
        <taxon>Propionibacteriales</taxon>
        <taxon>Nocardioidaceae</taxon>
        <taxon>Friedmanniella</taxon>
        <taxon>environmental samples</taxon>
    </lineage>
</organism>
<dbReference type="AlphaFoldDB" id="A0A6J4KN51"/>
<dbReference type="InterPro" id="IPR013078">
    <property type="entry name" value="His_Pase_superF_clade-1"/>
</dbReference>
<accession>A0A6J4KN51</accession>
<evidence type="ECO:0000313" key="1">
    <source>
        <dbReference type="EMBL" id="CAA9309718.1"/>
    </source>
</evidence>
<reference evidence="1" key="1">
    <citation type="submission" date="2020-02" db="EMBL/GenBank/DDBJ databases">
        <authorList>
            <person name="Meier V. D."/>
        </authorList>
    </citation>
    <scope>NUCLEOTIDE SEQUENCE</scope>
    <source>
        <strain evidence="1">AVDCRST_MAG61</strain>
    </source>
</reference>
<protein>
    <submittedName>
        <fullName evidence="1">Mlr7505 protein</fullName>
    </submittedName>
</protein>
<dbReference type="InterPro" id="IPR029033">
    <property type="entry name" value="His_PPase_superfam"/>
</dbReference>
<dbReference type="Pfam" id="PF00300">
    <property type="entry name" value="His_Phos_1"/>
    <property type="match status" value="1"/>
</dbReference>
<sequence>MGGPCYLITHPEVVVDPAVPVEEWSLSPAGRDRAAQLAALPWAGTLDRLVSSAERKARETAEVLAAAHQLPWTVDPALGENDRRATGFLPPEEFEAVADLFFARPGTSVRGWETAQDAQRRIVEAVRRHISQGEDSIGFVAHGAVGTLLWCDLNGTAIDRRHDQPGQGSWYRFDPTTWTADHGWVRIT</sequence>